<protein>
    <submittedName>
        <fullName evidence="1">Uncharacterized protein</fullName>
    </submittedName>
</protein>
<name>A0A0F9SDX3_9ZZZZ</name>
<proteinExistence type="predicted"/>
<accession>A0A0F9SDX3</accession>
<evidence type="ECO:0000313" key="1">
    <source>
        <dbReference type="EMBL" id="KKN65214.1"/>
    </source>
</evidence>
<sequence length="81" mass="9300">MKNQMQIVPRECYLCTKKEGASFMCGSSNYEGFHCTREKSHLGSHVACGFNEHEIRIWSSKKSAGYLSSYHQPNSRLRDPE</sequence>
<comment type="caution">
    <text evidence="1">The sequence shown here is derived from an EMBL/GenBank/DDBJ whole genome shotgun (WGS) entry which is preliminary data.</text>
</comment>
<reference evidence="1" key="1">
    <citation type="journal article" date="2015" name="Nature">
        <title>Complex archaea that bridge the gap between prokaryotes and eukaryotes.</title>
        <authorList>
            <person name="Spang A."/>
            <person name="Saw J.H."/>
            <person name="Jorgensen S.L."/>
            <person name="Zaremba-Niedzwiedzka K."/>
            <person name="Martijn J."/>
            <person name="Lind A.E."/>
            <person name="van Eijk R."/>
            <person name="Schleper C."/>
            <person name="Guy L."/>
            <person name="Ettema T.J."/>
        </authorList>
    </citation>
    <scope>NUCLEOTIDE SEQUENCE</scope>
</reference>
<organism evidence="1">
    <name type="scientific">marine sediment metagenome</name>
    <dbReference type="NCBI Taxonomy" id="412755"/>
    <lineage>
        <taxon>unclassified sequences</taxon>
        <taxon>metagenomes</taxon>
        <taxon>ecological metagenomes</taxon>
    </lineage>
</organism>
<dbReference type="AlphaFoldDB" id="A0A0F9SDX3"/>
<gene>
    <name evidence="1" type="ORF">LCGC14_0483900</name>
</gene>
<dbReference type="EMBL" id="LAZR01000531">
    <property type="protein sequence ID" value="KKN65214.1"/>
    <property type="molecule type" value="Genomic_DNA"/>
</dbReference>